<reference evidence="11 12" key="1">
    <citation type="journal article" date="2011" name="J. Bacteriol.">
        <title>Complete genome sequence of the industrial strain Ketogulonicigenium vulgare WSH-001.</title>
        <authorList>
            <person name="Liu L."/>
            <person name="Li Y."/>
            <person name="Zhang J."/>
            <person name="Zhou Z."/>
            <person name="Liu J."/>
            <person name="Li X."/>
            <person name="Zhou J."/>
            <person name="Du G."/>
            <person name="Wang L."/>
            <person name="Chen J."/>
        </authorList>
    </citation>
    <scope>NUCLEOTIDE SEQUENCE [LARGE SCALE GENOMIC DNA]</scope>
    <source>
        <strain evidence="11 12">WSH-001</strain>
        <plasmid evidence="12">pKVU_200</plasmid>
    </source>
</reference>
<evidence type="ECO:0000256" key="7">
    <source>
        <dbReference type="ARBA" id="ARBA00022840"/>
    </source>
</evidence>
<keyword evidence="6 10" id="KW-0418">Kinase</keyword>
<name>F9YBT5_KETVW</name>
<evidence type="ECO:0000256" key="5">
    <source>
        <dbReference type="ARBA" id="ARBA00022741"/>
    </source>
</evidence>
<dbReference type="Pfam" id="PF13671">
    <property type="entry name" value="AAA_33"/>
    <property type="match status" value="1"/>
</dbReference>
<keyword evidence="8" id="KW-0311">Gluconate utilization</keyword>
<evidence type="ECO:0000256" key="3">
    <source>
        <dbReference type="ARBA" id="ARBA00012054"/>
    </source>
</evidence>
<dbReference type="EC" id="2.7.1.12" evidence="3 10"/>
<evidence type="ECO:0000256" key="2">
    <source>
        <dbReference type="ARBA" id="ARBA00008420"/>
    </source>
</evidence>
<dbReference type="SUPFAM" id="SSF52540">
    <property type="entry name" value="P-loop containing nucleoside triphosphate hydrolases"/>
    <property type="match status" value="1"/>
</dbReference>
<comment type="similarity">
    <text evidence="2 10">Belongs to the gluconokinase GntK/GntV family.</text>
</comment>
<organism evidence="11 12">
    <name type="scientific">Ketogulonicigenium vulgare (strain WSH-001)</name>
    <dbReference type="NCBI Taxonomy" id="759362"/>
    <lineage>
        <taxon>Bacteria</taxon>
        <taxon>Pseudomonadati</taxon>
        <taxon>Pseudomonadota</taxon>
        <taxon>Alphaproteobacteria</taxon>
        <taxon>Rhodobacterales</taxon>
        <taxon>Roseobacteraceae</taxon>
        <taxon>Ketogulonicigenium</taxon>
    </lineage>
</organism>
<dbReference type="GO" id="GO:0005524">
    <property type="term" value="F:ATP binding"/>
    <property type="evidence" value="ECO:0007669"/>
    <property type="project" value="UniProtKB-KW"/>
</dbReference>
<dbReference type="CDD" id="cd02021">
    <property type="entry name" value="GntK"/>
    <property type="match status" value="1"/>
</dbReference>
<gene>
    <name evidence="11" type="primary">gntK</name>
    <name evidence="11" type="ordered locus">KVU_PB0159</name>
</gene>
<dbReference type="GO" id="GO:0005737">
    <property type="term" value="C:cytoplasm"/>
    <property type="evidence" value="ECO:0007669"/>
    <property type="project" value="TreeGrafter"/>
</dbReference>
<sequence length="170" mass="18680">MAEPQHFVVFGVAGAGKTTVAHQLADATGRIFADADDFHTPEAVQKMSSGIALTTEDRLPWLARIRDWMDMQAANGQRTSVACSALRRDYRDILRGKPGDVRFIFLSGTQDLIGSRLAARAHHYMPSSLLASQFQTLEPLFPDENGVTIDVSVPVTDIVDQLRRSDRLAG</sequence>
<protein>
    <recommendedName>
        <fullName evidence="3 10">Gluconokinase</fullName>
        <ecNumber evidence="3 10">2.7.1.12</ecNumber>
    </recommendedName>
</protein>
<dbReference type="KEGG" id="kvl:KVU_PB0159"/>
<keyword evidence="7 10" id="KW-0067">ATP-binding</keyword>
<evidence type="ECO:0000256" key="10">
    <source>
        <dbReference type="RuleBase" id="RU363066"/>
    </source>
</evidence>
<dbReference type="Proteomes" id="UP000000692">
    <property type="component" value="Plasmid 2"/>
</dbReference>
<dbReference type="InterPro" id="IPR027417">
    <property type="entry name" value="P-loop_NTPase"/>
</dbReference>
<dbReference type="PANTHER" id="PTHR43442:SF3">
    <property type="entry name" value="GLUCONOKINASE-RELATED"/>
    <property type="match status" value="1"/>
</dbReference>
<geneLocation type="plasmid" evidence="12">
    <name>pKVU_200</name>
</geneLocation>
<keyword evidence="5 10" id="KW-0547">Nucleotide-binding</keyword>
<evidence type="ECO:0000256" key="1">
    <source>
        <dbReference type="ARBA" id="ARBA00004761"/>
    </source>
</evidence>
<comment type="catalytic activity">
    <reaction evidence="9 10">
        <text>D-gluconate + ATP = 6-phospho-D-gluconate + ADP + H(+)</text>
        <dbReference type="Rhea" id="RHEA:19433"/>
        <dbReference type="ChEBI" id="CHEBI:15378"/>
        <dbReference type="ChEBI" id="CHEBI:18391"/>
        <dbReference type="ChEBI" id="CHEBI:30616"/>
        <dbReference type="ChEBI" id="CHEBI:58759"/>
        <dbReference type="ChEBI" id="CHEBI:456216"/>
        <dbReference type="EC" id="2.7.1.12"/>
    </reaction>
</comment>
<dbReference type="EMBL" id="CP002020">
    <property type="protein sequence ID" value="AEM42837.1"/>
    <property type="molecule type" value="Genomic_DNA"/>
</dbReference>
<evidence type="ECO:0000256" key="6">
    <source>
        <dbReference type="ARBA" id="ARBA00022777"/>
    </source>
</evidence>
<dbReference type="FunFam" id="3.40.50.300:FF:000522">
    <property type="entry name" value="Gluconokinase"/>
    <property type="match status" value="1"/>
</dbReference>
<dbReference type="InterPro" id="IPR006001">
    <property type="entry name" value="Therm_gnt_kin"/>
</dbReference>
<proteinExistence type="inferred from homology"/>
<evidence type="ECO:0000256" key="9">
    <source>
        <dbReference type="ARBA" id="ARBA00048090"/>
    </source>
</evidence>
<evidence type="ECO:0000313" key="12">
    <source>
        <dbReference type="Proteomes" id="UP000000692"/>
    </source>
</evidence>
<evidence type="ECO:0000313" key="11">
    <source>
        <dbReference type="EMBL" id="AEM42837.1"/>
    </source>
</evidence>
<keyword evidence="11" id="KW-0614">Plasmid</keyword>
<dbReference type="Gene3D" id="3.40.50.300">
    <property type="entry name" value="P-loop containing nucleotide triphosphate hydrolases"/>
    <property type="match status" value="1"/>
</dbReference>
<dbReference type="OrthoDB" id="9795716at2"/>
<evidence type="ECO:0000256" key="4">
    <source>
        <dbReference type="ARBA" id="ARBA00022679"/>
    </source>
</evidence>
<dbReference type="AlphaFoldDB" id="F9YBT5"/>
<keyword evidence="12" id="KW-1185">Reference proteome</keyword>
<dbReference type="PATRIC" id="fig|759362.5.peg.3109"/>
<dbReference type="RefSeq" id="WP_013385802.1">
    <property type="nucleotide sequence ID" value="NC_017385.1"/>
</dbReference>
<dbReference type="GO" id="GO:0019521">
    <property type="term" value="P:D-gluconate metabolic process"/>
    <property type="evidence" value="ECO:0007669"/>
    <property type="project" value="UniProtKB-KW"/>
</dbReference>
<dbReference type="PANTHER" id="PTHR43442">
    <property type="entry name" value="GLUCONOKINASE-RELATED"/>
    <property type="match status" value="1"/>
</dbReference>
<keyword evidence="4 10" id="KW-0808">Transferase</keyword>
<dbReference type="HOGENOM" id="CLU_077168_4_1_5"/>
<dbReference type="NCBIfam" id="TIGR01313">
    <property type="entry name" value="therm_gnt_kin"/>
    <property type="match status" value="1"/>
</dbReference>
<evidence type="ECO:0000256" key="8">
    <source>
        <dbReference type="ARBA" id="ARBA00023064"/>
    </source>
</evidence>
<dbReference type="GO" id="GO:0046316">
    <property type="term" value="F:gluconokinase activity"/>
    <property type="evidence" value="ECO:0007669"/>
    <property type="project" value="UniProtKB-EC"/>
</dbReference>
<accession>F9YBT5</accession>
<comment type="pathway">
    <text evidence="1">Carbohydrate acid metabolism.</text>
</comment>